<gene>
    <name evidence="1" type="ORF">HFQ381_LOCUS26904</name>
</gene>
<accession>A0A820URV7</accession>
<reference evidence="1" key="1">
    <citation type="submission" date="2021-02" db="EMBL/GenBank/DDBJ databases">
        <authorList>
            <person name="Nowell W R."/>
        </authorList>
    </citation>
    <scope>NUCLEOTIDE SEQUENCE</scope>
</reference>
<comment type="caution">
    <text evidence="1">The sequence shown here is derived from an EMBL/GenBank/DDBJ whole genome shotgun (WGS) entry which is preliminary data.</text>
</comment>
<proteinExistence type="predicted"/>
<name>A0A820URV7_9BILA</name>
<protein>
    <submittedName>
        <fullName evidence="1">Uncharacterized protein</fullName>
    </submittedName>
</protein>
<evidence type="ECO:0000313" key="1">
    <source>
        <dbReference type="EMBL" id="CAF4489391.1"/>
    </source>
</evidence>
<dbReference type="AlphaFoldDB" id="A0A820URV7"/>
<dbReference type="EMBL" id="CAJOBO010003342">
    <property type="protein sequence ID" value="CAF4489391.1"/>
    <property type="molecule type" value="Genomic_DNA"/>
</dbReference>
<sequence>MINNLIHEFLFSISDSYASTTPEIVAESIYIYRARMSRKSSWQLMATQLVFDSVNTIDWKSLETIDNKQWNYLLAYFYTLGGYTESYGIGSVLNICKYKENNEFYLGVIIDIVRIALDHVSLDTLSYLIHNLQGNYTEWRAIDDLEIKVDVSPTGLLALSNTIHSLLDTLGYIIQIDVSLSNSFRRLQPKRYCITARYRVLNQNLIIDIFMRKSYAPYIGQL</sequence>
<dbReference type="Proteomes" id="UP000663851">
    <property type="component" value="Unassembled WGS sequence"/>
</dbReference>
<organism evidence="1 2">
    <name type="scientific">Rotaria socialis</name>
    <dbReference type="NCBI Taxonomy" id="392032"/>
    <lineage>
        <taxon>Eukaryota</taxon>
        <taxon>Metazoa</taxon>
        <taxon>Spiralia</taxon>
        <taxon>Gnathifera</taxon>
        <taxon>Rotifera</taxon>
        <taxon>Eurotatoria</taxon>
        <taxon>Bdelloidea</taxon>
        <taxon>Philodinida</taxon>
        <taxon>Philodinidae</taxon>
        <taxon>Rotaria</taxon>
    </lineage>
</organism>
<evidence type="ECO:0000313" key="2">
    <source>
        <dbReference type="Proteomes" id="UP000663851"/>
    </source>
</evidence>